<evidence type="ECO:0000259" key="2">
    <source>
        <dbReference type="Pfam" id="PF04213"/>
    </source>
</evidence>
<dbReference type="RefSeq" id="WP_053545791.1">
    <property type="nucleotide sequence ID" value="NZ_CP009220.1"/>
</dbReference>
<accession>A0A0M4CFI8</accession>
<organism evidence="3 4">
    <name type="scientific">Corynebacterium deserti GIMN1.010</name>
    <dbReference type="NCBI Taxonomy" id="931089"/>
    <lineage>
        <taxon>Bacteria</taxon>
        <taxon>Bacillati</taxon>
        <taxon>Actinomycetota</taxon>
        <taxon>Actinomycetes</taxon>
        <taxon>Mycobacteriales</taxon>
        <taxon>Corynebacteriaceae</taxon>
        <taxon>Corynebacterium</taxon>
    </lineage>
</organism>
<gene>
    <name evidence="3" type="ORF">CDES_12800</name>
</gene>
<protein>
    <recommendedName>
        <fullName evidence="2">Htaa domain-containing protein</fullName>
    </recommendedName>
</protein>
<evidence type="ECO:0000313" key="3">
    <source>
        <dbReference type="EMBL" id="ALC06904.1"/>
    </source>
</evidence>
<name>A0A0M4CFI8_9CORY</name>
<keyword evidence="4" id="KW-1185">Reference proteome</keyword>
<dbReference type="Pfam" id="PF04213">
    <property type="entry name" value="HtaA"/>
    <property type="match status" value="1"/>
</dbReference>
<evidence type="ECO:0000313" key="4">
    <source>
        <dbReference type="Proteomes" id="UP000068067"/>
    </source>
</evidence>
<dbReference type="InterPro" id="IPR007331">
    <property type="entry name" value="Htaa"/>
</dbReference>
<proteinExistence type="predicted"/>
<reference evidence="3 4" key="1">
    <citation type="submission" date="2014-08" db="EMBL/GenBank/DDBJ databases">
        <title>Complete genome sequence of Corynebacterium deserti GIMN1.010 (=DSM 45689), isolated from desert sand in western China.</title>
        <authorList>
            <person name="Ruckert C."/>
            <person name="Albersmeier A."/>
            <person name="Kalinowski J."/>
        </authorList>
    </citation>
    <scope>NUCLEOTIDE SEQUENCE [LARGE SCALE GENOMIC DNA]</scope>
    <source>
        <strain evidence="3 4">GIMN1.010</strain>
    </source>
</reference>
<evidence type="ECO:0000256" key="1">
    <source>
        <dbReference type="SAM" id="SignalP"/>
    </source>
</evidence>
<keyword evidence="1" id="KW-0732">Signal</keyword>
<feature type="domain" description="Htaa" evidence="2">
    <location>
        <begin position="51"/>
        <end position="184"/>
    </location>
</feature>
<sequence length="264" mass="27491">MSTSFSKRAIIALTTAAISTSGFTAVAPSALATPAAVSYAADEAPASIAEDSLDWGFKASWRSYVTNPWVGGSATASNGASVNEDGTYTFILGAGSAYDAETATGQLNYEGTIEFESEAHGFAITLADPHITVDGDSAILSAELSDAADPSNDATSRVDVAEFTLDAPEVTETDADTTFTWTNASGVFLESLQPAELSRYAGQDADALSFSITVDNEVETPDDNEDDDNAEVTVGSSANLFQRILDLLHQLASPLLKLLGSFSS</sequence>
<feature type="chain" id="PRO_5005791440" description="Htaa domain-containing protein" evidence="1">
    <location>
        <begin position="33"/>
        <end position="264"/>
    </location>
</feature>
<dbReference type="EMBL" id="CP009220">
    <property type="protein sequence ID" value="ALC06904.1"/>
    <property type="molecule type" value="Genomic_DNA"/>
</dbReference>
<dbReference type="Proteomes" id="UP000068067">
    <property type="component" value="Chromosome"/>
</dbReference>
<dbReference type="OrthoDB" id="7210788at2"/>
<dbReference type="AlphaFoldDB" id="A0A0M4CFI8"/>
<feature type="signal peptide" evidence="1">
    <location>
        <begin position="1"/>
        <end position="32"/>
    </location>
</feature>
<dbReference type="STRING" id="931089.CDES_12800"/>
<dbReference type="PATRIC" id="fig|931089.4.peg.2592"/>
<dbReference type="KEGG" id="cdx:CDES_12800"/>